<name>A0ABU3KCZ5_9BACT</name>
<comment type="caution">
    <text evidence="1">The sequence shown here is derived from an EMBL/GenBank/DDBJ whole genome shotgun (WGS) entry which is preliminary data.</text>
</comment>
<dbReference type="Proteomes" id="UP001250932">
    <property type="component" value="Unassembled WGS sequence"/>
</dbReference>
<proteinExistence type="predicted"/>
<protein>
    <recommendedName>
        <fullName evidence="3">Alpha/beta hydrolase family protein</fullName>
    </recommendedName>
</protein>
<dbReference type="EMBL" id="JAQOUE010000002">
    <property type="protein sequence ID" value="MDT7044302.1"/>
    <property type="molecule type" value="Genomic_DNA"/>
</dbReference>
<organism evidence="1 2">
    <name type="scientific">Candidatus Nitronereus thalassa</name>
    <dbReference type="NCBI Taxonomy" id="3020898"/>
    <lineage>
        <taxon>Bacteria</taxon>
        <taxon>Pseudomonadati</taxon>
        <taxon>Nitrospirota</taxon>
        <taxon>Nitrospiria</taxon>
        <taxon>Nitrospirales</taxon>
        <taxon>Nitrospiraceae</taxon>
        <taxon>Candidatus Nitronereus</taxon>
    </lineage>
</organism>
<dbReference type="RefSeq" id="WP_313834886.1">
    <property type="nucleotide sequence ID" value="NZ_JAQOUE010000002.1"/>
</dbReference>
<accession>A0ABU3KCZ5</accession>
<sequence length="281" mass="31987">MEKDIAIITLHGMGKNKKDYANGIREELADDLGKESWAQIHFESIFYQDILQPNQDRVMKEMKKDEIDWITLREFLLFGFSDAAGLERNAGEKNSPYKQAQEKIFNALDRSFSALGSKFKPVVIVAQSLGCQVISNYIWDSQKVKANTGVWKDGQPDDEPKGSPKDRFRRLKSLRFLFSTGCNIPVFVAGFSKDQIKAISTSGKGYNFSWHNFYDRDDALGWPLKPLSPSYKKAIFEDREINAGGGFFKSIVTGWNPFSHGNYWEDGDFIKPLSKKINSLL</sequence>
<evidence type="ECO:0000313" key="1">
    <source>
        <dbReference type="EMBL" id="MDT7044302.1"/>
    </source>
</evidence>
<gene>
    <name evidence="1" type="ORF">PPG34_18270</name>
</gene>
<evidence type="ECO:0000313" key="2">
    <source>
        <dbReference type="Proteomes" id="UP001250932"/>
    </source>
</evidence>
<keyword evidence="2" id="KW-1185">Reference proteome</keyword>
<evidence type="ECO:0008006" key="3">
    <source>
        <dbReference type="Google" id="ProtNLM"/>
    </source>
</evidence>
<reference evidence="1 2" key="1">
    <citation type="journal article" date="2023" name="ISME J.">
        <title>Cultivation and genomic characterization of novel and ubiquitous marine nitrite-oxidizing bacteria from the Nitrospirales.</title>
        <authorList>
            <person name="Mueller A.J."/>
            <person name="Daebeler A."/>
            <person name="Herbold C.W."/>
            <person name="Kirkegaard R.H."/>
            <person name="Daims H."/>
        </authorList>
    </citation>
    <scope>NUCLEOTIDE SEQUENCE [LARGE SCALE GENOMIC DNA]</scope>
    <source>
        <strain evidence="1 2">EB</strain>
    </source>
</reference>